<evidence type="ECO:0000256" key="1">
    <source>
        <dbReference type="SAM" id="MobiDB-lite"/>
    </source>
</evidence>
<dbReference type="Gramene" id="Psat02G0390300-T1">
    <property type="protein sequence ID" value="KAI5437949.1"/>
    <property type="gene ID" value="KIW84_023903"/>
</dbReference>
<evidence type="ECO:0000313" key="2">
    <source>
        <dbReference type="EMBL" id="KAI5437949.1"/>
    </source>
</evidence>
<name>A0A9D5BCG1_PEA</name>
<proteinExistence type="predicted"/>
<evidence type="ECO:0000313" key="3">
    <source>
        <dbReference type="Proteomes" id="UP001058974"/>
    </source>
</evidence>
<dbReference type="EMBL" id="JAMSHJ010000002">
    <property type="protein sequence ID" value="KAI5437949.1"/>
    <property type="molecule type" value="Genomic_DNA"/>
</dbReference>
<accession>A0A9D5BCG1</accession>
<organism evidence="2 3">
    <name type="scientific">Pisum sativum</name>
    <name type="common">Garden pea</name>
    <name type="synonym">Lathyrus oleraceus</name>
    <dbReference type="NCBI Taxonomy" id="3888"/>
    <lineage>
        <taxon>Eukaryota</taxon>
        <taxon>Viridiplantae</taxon>
        <taxon>Streptophyta</taxon>
        <taxon>Embryophyta</taxon>
        <taxon>Tracheophyta</taxon>
        <taxon>Spermatophyta</taxon>
        <taxon>Magnoliopsida</taxon>
        <taxon>eudicotyledons</taxon>
        <taxon>Gunneridae</taxon>
        <taxon>Pentapetalae</taxon>
        <taxon>rosids</taxon>
        <taxon>fabids</taxon>
        <taxon>Fabales</taxon>
        <taxon>Fabaceae</taxon>
        <taxon>Papilionoideae</taxon>
        <taxon>50 kb inversion clade</taxon>
        <taxon>NPAAA clade</taxon>
        <taxon>Hologalegina</taxon>
        <taxon>IRL clade</taxon>
        <taxon>Fabeae</taxon>
        <taxon>Lathyrus</taxon>
    </lineage>
</organism>
<protein>
    <submittedName>
        <fullName evidence="2">Uncharacterized protein</fullName>
    </submittedName>
</protein>
<dbReference type="AlphaFoldDB" id="A0A9D5BCG1"/>
<keyword evidence="3" id="KW-1185">Reference proteome</keyword>
<reference evidence="2 3" key="1">
    <citation type="journal article" date="2022" name="Nat. Genet.">
        <title>Improved pea reference genome and pan-genome highlight genomic features and evolutionary characteristics.</title>
        <authorList>
            <person name="Yang T."/>
            <person name="Liu R."/>
            <person name="Luo Y."/>
            <person name="Hu S."/>
            <person name="Wang D."/>
            <person name="Wang C."/>
            <person name="Pandey M.K."/>
            <person name="Ge S."/>
            <person name="Xu Q."/>
            <person name="Li N."/>
            <person name="Li G."/>
            <person name="Huang Y."/>
            <person name="Saxena R.K."/>
            <person name="Ji Y."/>
            <person name="Li M."/>
            <person name="Yan X."/>
            <person name="He Y."/>
            <person name="Liu Y."/>
            <person name="Wang X."/>
            <person name="Xiang C."/>
            <person name="Varshney R.K."/>
            <person name="Ding H."/>
            <person name="Gao S."/>
            <person name="Zong X."/>
        </authorList>
    </citation>
    <scope>NUCLEOTIDE SEQUENCE [LARGE SCALE GENOMIC DNA]</scope>
    <source>
        <strain evidence="2 3">cv. Zhongwan 6</strain>
    </source>
</reference>
<gene>
    <name evidence="2" type="ORF">KIW84_023903</name>
</gene>
<comment type="caution">
    <text evidence="2">The sequence shown here is derived from an EMBL/GenBank/DDBJ whole genome shotgun (WGS) entry which is preliminary data.</text>
</comment>
<feature type="region of interest" description="Disordered" evidence="1">
    <location>
        <begin position="59"/>
        <end position="84"/>
    </location>
</feature>
<dbReference type="Proteomes" id="UP001058974">
    <property type="component" value="Chromosome 2"/>
</dbReference>
<feature type="compositionally biased region" description="Low complexity" evidence="1">
    <location>
        <begin position="68"/>
        <end position="84"/>
    </location>
</feature>
<sequence length="161" mass="18422">MLMVLIREPLMPNEDGGDVPIPVHNNVDRYKLQDPEPSPELFVLPVIPFQRKRWKGKPVLPQQVQSYEPEVSVPNPEPSNSCEPNLDDLPIALRKEKRSCTKYPISQFVSNEKLFVQHQSFISAINSIRVPASAQKALKDKNLIQAMNVDMHACIREKWDL</sequence>